<name>A0A3L8NWR3_9ACTN</name>
<dbReference type="EMBL" id="RDBE01000010">
    <property type="protein sequence ID" value="RLV47686.1"/>
    <property type="molecule type" value="Genomic_DNA"/>
</dbReference>
<evidence type="ECO:0008006" key="4">
    <source>
        <dbReference type="Google" id="ProtNLM"/>
    </source>
</evidence>
<accession>A0A3L8NWR3</accession>
<evidence type="ECO:0000313" key="2">
    <source>
        <dbReference type="EMBL" id="RLV47686.1"/>
    </source>
</evidence>
<protein>
    <recommendedName>
        <fullName evidence="4">DUF559 domain-containing protein</fullName>
    </recommendedName>
</protein>
<dbReference type="RefSeq" id="WP_121807192.1">
    <property type="nucleotide sequence ID" value="NZ_RDBE01000010.1"/>
</dbReference>
<proteinExistence type="predicted"/>
<sequence length="350" mass="39152">MLEPAYRPTRSDVVAPVMVDPSGQRGPTRARARGPQWRRTSHGFYVPADVDGDAPLQRIAEASVAIPEIGGLTGWAALRWLGATWFDGTADGGRRQRPVTLATCYMDVRTQPGIEICQERLAPTELVIHEGIPVTEPARSVCFEARYARSKLDALVTIEMAAFHDLVSAAEYADFTLERRGWTGVPQARELIDLIDENSWSPMETRLRMRWCLHLGLPPPLANRPLFDLQGRHIGTPDLFDPSRALAVEYDSHLHLTTSRRAVDRDRETLFRDHGVEVATILTADGAHSGALAKRLGEAVDRAERTLPSRTARWTLQQPAWWLPSQTVEQRRALAARGLFRYLPSHRHAA</sequence>
<gene>
    <name evidence="2" type="ORF">D9V37_16150</name>
</gene>
<evidence type="ECO:0000256" key="1">
    <source>
        <dbReference type="SAM" id="MobiDB-lite"/>
    </source>
</evidence>
<organism evidence="2 3">
    <name type="scientific">Nocardioides mangrovicus</name>
    <dbReference type="NCBI Taxonomy" id="2478913"/>
    <lineage>
        <taxon>Bacteria</taxon>
        <taxon>Bacillati</taxon>
        <taxon>Actinomycetota</taxon>
        <taxon>Actinomycetes</taxon>
        <taxon>Propionibacteriales</taxon>
        <taxon>Nocardioidaceae</taxon>
        <taxon>Nocardioides</taxon>
    </lineage>
</organism>
<keyword evidence="3" id="KW-1185">Reference proteome</keyword>
<comment type="caution">
    <text evidence="2">The sequence shown here is derived from an EMBL/GenBank/DDBJ whole genome shotgun (WGS) entry which is preliminary data.</text>
</comment>
<feature type="region of interest" description="Disordered" evidence="1">
    <location>
        <begin position="17"/>
        <end position="36"/>
    </location>
</feature>
<reference evidence="2 3" key="1">
    <citation type="submission" date="2018-10" db="EMBL/GenBank/DDBJ databases">
        <title>Marmoricola sp. 4Q3S-7 whole genome shotgun sequence.</title>
        <authorList>
            <person name="Li F."/>
        </authorList>
    </citation>
    <scope>NUCLEOTIDE SEQUENCE [LARGE SCALE GENOMIC DNA]</scope>
    <source>
        <strain evidence="2 3">4Q3S-7</strain>
    </source>
</reference>
<dbReference type="OrthoDB" id="3771067at2"/>
<dbReference type="Proteomes" id="UP000281708">
    <property type="component" value="Unassembled WGS sequence"/>
</dbReference>
<dbReference type="AlphaFoldDB" id="A0A3L8NWR3"/>
<evidence type="ECO:0000313" key="3">
    <source>
        <dbReference type="Proteomes" id="UP000281708"/>
    </source>
</evidence>